<dbReference type="Proteomes" id="UP000198406">
    <property type="component" value="Unassembled WGS sequence"/>
</dbReference>
<sequence length="600" mass="68371">MNGHGGELNPQSLERWILQSNDPSQPTAQMQAIIMLRDWSLSSPREVVIASMFQVLDQSSEETAQFYSLGTLGRMPLDETERASFRQYLLYRYPPASSTFLRNKVAWILARFLWEDVPMRWTTLEHDLIHHLSVSQPALFCKILETAMEEFSAVVIREDPNNVDYDEEQTLTTNSSFYSTKHDMRRVKDYFKDYINEYGEATGKQPNDLATNTLAHRLFDRVVKVLEESIVLLRNGNDANRQAIETVALALKSMRQFLMWIDLFPADTQGEGAAQSKAIEILLYLLSVSDYPAHIHVLTFQVLKEWNSGAQSTHATSQVSDHELHVYSAVFEQIHKANLLPYNVESSAPIEVVIEVAKFVDSAGQHLLNMFVIQSANATSEIQVNADKIKSALFQALDLFFRAFSYDDIDVSAAVFPLSGNLISEMEKQASLRMHLPQLLNVLYSQMKYPADFSYDYEDELVAEEMTYRADLAKLFGKMVRIDSNICLQFVVETAQRMEGISKAPTQDVEVFLRLLYHFCEGLRPSPGLKVVMKNQVFCSLLTALHNSDIADHPHREVLCLYYETSVRYHPIFMTNSGNAKVTNTPLLSRVLEAMVRLRS</sequence>
<comment type="similarity">
    <text evidence="1">Belongs to the exportin family.</text>
</comment>
<protein>
    <recommendedName>
        <fullName evidence="1">Exportin-T</fullName>
    </recommendedName>
    <alternativeName>
        <fullName evidence="1">Exportin(tRNA)</fullName>
    </alternativeName>
    <alternativeName>
        <fullName evidence="1">tRNA exportin</fullName>
    </alternativeName>
</protein>
<dbReference type="Pfam" id="PF19282">
    <property type="entry name" value="Exportin-T"/>
    <property type="match status" value="1"/>
</dbReference>
<comment type="function">
    <text evidence="1">tRNA nucleus export receptor which facilitates tRNA translocation across the nuclear pore complex.</text>
</comment>
<dbReference type="InterPro" id="IPR016024">
    <property type="entry name" value="ARM-type_fold"/>
</dbReference>
<dbReference type="GO" id="GO:0000049">
    <property type="term" value="F:tRNA binding"/>
    <property type="evidence" value="ECO:0007669"/>
    <property type="project" value="UniProtKB-UniRule"/>
</dbReference>
<dbReference type="PANTHER" id="PTHR15952">
    <property type="entry name" value="EXPORTIN-T/LOS1"/>
    <property type="match status" value="1"/>
</dbReference>
<keyword evidence="1" id="KW-0694">RNA-binding</keyword>
<gene>
    <name evidence="3" type="ORF">FisN_19Hh189</name>
</gene>
<keyword evidence="1" id="KW-0539">Nucleus</keyword>
<dbReference type="GO" id="GO:0071528">
    <property type="term" value="P:tRNA re-export from nucleus"/>
    <property type="evidence" value="ECO:0007669"/>
    <property type="project" value="UniProtKB-UniRule"/>
</dbReference>
<evidence type="ECO:0000313" key="4">
    <source>
        <dbReference type="Proteomes" id="UP000198406"/>
    </source>
</evidence>
<dbReference type="GO" id="GO:0005643">
    <property type="term" value="C:nuclear pore"/>
    <property type="evidence" value="ECO:0007669"/>
    <property type="project" value="TreeGrafter"/>
</dbReference>
<dbReference type="GO" id="GO:0005737">
    <property type="term" value="C:cytoplasm"/>
    <property type="evidence" value="ECO:0007669"/>
    <property type="project" value="UniProtKB-SubCell"/>
</dbReference>
<dbReference type="InterPro" id="IPR045546">
    <property type="entry name" value="Exportin-T_C"/>
</dbReference>
<dbReference type="SUPFAM" id="SSF48371">
    <property type="entry name" value="ARM repeat"/>
    <property type="match status" value="1"/>
</dbReference>
<dbReference type="AlphaFoldDB" id="A0A1Z5K0B8"/>
<dbReference type="GO" id="GO:0031267">
    <property type="term" value="F:small GTPase binding"/>
    <property type="evidence" value="ECO:0007669"/>
    <property type="project" value="InterPro"/>
</dbReference>
<evidence type="ECO:0000259" key="2">
    <source>
        <dbReference type="Pfam" id="PF19282"/>
    </source>
</evidence>
<name>A0A1Z5K0B8_FISSO</name>
<dbReference type="EMBL" id="BDSP01000137">
    <property type="protein sequence ID" value="GAX19609.1"/>
    <property type="molecule type" value="Genomic_DNA"/>
</dbReference>
<feature type="domain" description="Exportin-T C-terminal" evidence="2">
    <location>
        <begin position="389"/>
        <end position="597"/>
    </location>
</feature>
<organism evidence="3 4">
    <name type="scientific">Fistulifera solaris</name>
    <name type="common">Oleaginous diatom</name>
    <dbReference type="NCBI Taxonomy" id="1519565"/>
    <lineage>
        <taxon>Eukaryota</taxon>
        <taxon>Sar</taxon>
        <taxon>Stramenopiles</taxon>
        <taxon>Ochrophyta</taxon>
        <taxon>Bacillariophyta</taxon>
        <taxon>Bacillariophyceae</taxon>
        <taxon>Bacillariophycidae</taxon>
        <taxon>Naviculales</taxon>
        <taxon>Naviculaceae</taxon>
        <taxon>Fistulifera</taxon>
    </lineage>
</organism>
<dbReference type="InterPro" id="IPR011989">
    <property type="entry name" value="ARM-like"/>
</dbReference>
<dbReference type="InParanoid" id="A0A1Z5K0B8"/>
<proteinExistence type="inferred from homology"/>
<keyword evidence="1" id="KW-0820">tRNA-binding</keyword>
<keyword evidence="4" id="KW-1185">Reference proteome</keyword>
<comment type="caution">
    <text evidence="3">The sequence shown here is derived from an EMBL/GenBank/DDBJ whole genome shotgun (WGS) entry which is preliminary data.</text>
</comment>
<dbReference type="GO" id="GO:0016363">
    <property type="term" value="C:nuclear matrix"/>
    <property type="evidence" value="ECO:0007669"/>
    <property type="project" value="TreeGrafter"/>
</dbReference>
<dbReference type="OrthoDB" id="26399at2759"/>
<dbReference type="InterPro" id="IPR040017">
    <property type="entry name" value="XPOT"/>
</dbReference>
<accession>A0A1Z5K0B8</accession>
<evidence type="ECO:0000313" key="3">
    <source>
        <dbReference type="EMBL" id="GAX19609.1"/>
    </source>
</evidence>
<keyword evidence="1" id="KW-0963">Cytoplasm</keyword>
<reference evidence="3 4" key="1">
    <citation type="journal article" date="2015" name="Plant Cell">
        <title>Oil accumulation by the oleaginous diatom Fistulifera solaris as revealed by the genome and transcriptome.</title>
        <authorList>
            <person name="Tanaka T."/>
            <person name="Maeda Y."/>
            <person name="Veluchamy A."/>
            <person name="Tanaka M."/>
            <person name="Abida H."/>
            <person name="Marechal E."/>
            <person name="Bowler C."/>
            <person name="Muto M."/>
            <person name="Sunaga Y."/>
            <person name="Tanaka M."/>
            <person name="Yoshino T."/>
            <person name="Taniguchi T."/>
            <person name="Fukuda Y."/>
            <person name="Nemoto M."/>
            <person name="Matsumoto M."/>
            <person name="Wong P.S."/>
            <person name="Aburatani S."/>
            <person name="Fujibuchi W."/>
        </authorList>
    </citation>
    <scope>NUCLEOTIDE SEQUENCE [LARGE SCALE GENOMIC DNA]</scope>
    <source>
        <strain evidence="3 4">JPCC DA0580</strain>
    </source>
</reference>
<comment type="subcellular location">
    <subcellularLocation>
        <location evidence="1">Nucleus</location>
    </subcellularLocation>
    <subcellularLocation>
        <location evidence="1">Cytoplasm</location>
    </subcellularLocation>
    <text evidence="1">Shuttles between the nucleus and the cytoplasm.</text>
</comment>
<evidence type="ECO:0000256" key="1">
    <source>
        <dbReference type="RuleBase" id="RU366037"/>
    </source>
</evidence>
<dbReference type="Gene3D" id="1.25.10.10">
    <property type="entry name" value="Leucine-rich Repeat Variant"/>
    <property type="match status" value="1"/>
</dbReference>
<keyword evidence="1" id="KW-0813">Transport</keyword>
<dbReference type="PANTHER" id="PTHR15952:SF11">
    <property type="entry name" value="EXPORTIN-T"/>
    <property type="match status" value="1"/>
</dbReference>